<evidence type="ECO:0000256" key="1">
    <source>
        <dbReference type="ARBA" id="ARBA00022729"/>
    </source>
</evidence>
<dbReference type="RefSeq" id="WP_169249019.1">
    <property type="nucleotide sequence ID" value="NZ_SPMZ01000031.1"/>
</dbReference>
<dbReference type="InterPro" id="IPR007450">
    <property type="entry name" value="BamE_dom"/>
</dbReference>
<accession>A0ABX1TMH2</accession>
<comment type="similarity">
    <text evidence="4">Belongs to the BamE family.</text>
</comment>
<sequence length="108" mass="12467">MLHKSLRATGILLLVLTAGCGSYLPSFYNVPVRQGNYLDSEMVGHLHPGMTKTQVQRILGTPLITDPFHQNRWDYYYYYKQGRQIDDQRHITLYFSGDTLDRIDGTVD</sequence>
<keyword evidence="3 4" id="KW-0998">Cell outer membrane</keyword>
<evidence type="ECO:0000256" key="2">
    <source>
        <dbReference type="ARBA" id="ARBA00023136"/>
    </source>
</evidence>
<evidence type="ECO:0000256" key="4">
    <source>
        <dbReference type="HAMAP-Rule" id="MF_00925"/>
    </source>
</evidence>
<keyword evidence="7" id="KW-1185">Reference proteome</keyword>
<organism evidence="6 7">
    <name type="scientific">Candidatus Competibacter phosphatis</name>
    <dbReference type="NCBI Taxonomy" id="221280"/>
    <lineage>
        <taxon>Bacteria</taxon>
        <taxon>Pseudomonadati</taxon>
        <taxon>Pseudomonadota</taxon>
        <taxon>Gammaproteobacteria</taxon>
        <taxon>Candidatus Competibacteraceae</taxon>
        <taxon>Candidatus Competibacter</taxon>
    </lineage>
</organism>
<evidence type="ECO:0000313" key="7">
    <source>
        <dbReference type="Proteomes" id="UP000760480"/>
    </source>
</evidence>
<keyword evidence="4" id="KW-0449">Lipoprotein</keyword>
<feature type="domain" description="Outer membrane protein assembly factor BamE" evidence="5">
    <location>
        <begin position="35"/>
        <end position="103"/>
    </location>
</feature>
<dbReference type="InterPro" id="IPR026592">
    <property type="entry name" value="BamE"/>
</dbReference>
<dbReference type="HAMAP" id="MF_00925">
    <property type="entry name" value="OM_assembly_BamE"/>
    <property type="match status" value="1"/>
</dbReference>
<dbReference type="InterPro" id="IPR037873">
    <property type="entry name" value="BamE-like"/>
</dbReference>
<evidence type="ECO:0000313" key="6">
    <source>
        <dbReference type="EMBL" id="NMQ19759.1"/>
    </source>
</evidence>
<comment type="subunit">
    <text evidence="4">Part of the Bam complex.</text>
</comment>
<keyword evidence="1 4" id="KW-0732">Signal</keyword>
<name>A0ABX1TMH2_9GAMM</name>
<dbReference type="PANTHER" id="PTHR37482:SF1">
    <property type="entry name" value="OUTER MEMBRANE PROTEIN ASSEMBLY FACTOR BAME"/>
    <property type="match status" value="1"/>
</dbReference>
<evidence type="ECO:0000256" key="3">
    <source>
        <dbReference type="ARBA" id="ARBA00023237"/>
    </source>
</evidence>
<protein>
    <recommendedName>
        <fullName evidence="4">Outer membrane protein assembly factor BamE</fullName>
    </recommendedName>
</protein>
<gene>
    <name evidence="4" type="primary">bamE</name>
    <name evidence="6" type="ORF">E4P82_11435</name>
</gene>
<dbReference type="PROSITE" id="PS51257">
    <property type="entry name" value="PROKAR_LIPOPROTEIN"/>
    <property type="match status" value="1"/>
</dbReference>
<dbReference type="PANTHER" id="PTHR37482">
    <property type="entry name" value="OUTER MEMBRANE PROTEIN ASSEMBLY FACTOR BAME"/>
    <property type="match status" value="1"/>
</dbReference>
<comment type="function">
    <text evidence="4">Part of the outer membrane protein assembly complex, which is involved in assembly and insertion of beta-barrel proteins into the outer membrane.</text>
</comment>
<keyword evidence="2 4" id="KW-0472">Membrane</keyword>
<evidence type="ECO:0000259" key="5">
    <source>
        <dbReference type="Pfam" id="PF04355"/>
    </source>
</evidence>
<dbReference type="Gene3D" id="3.30.1450.10">
    <property type="match status" value="1"/>
</dbReference>
<comment type="subcellular location">
    <subcellularLocation>
        <location evidence="4">Cell outer membrane</location>
        <topology evidence="4">Lipid-anchor</topology>
    </subcellularLocation>
</comment>
<keyword evidence="4" id="KW-0564">Palmitate</keyword>
<dbReference type="Proteomes" id="UP000760480">
    <property type="component" value="Unassembled WGS sequence"/>
</dbReference>
<reference evidence="6 7" key="1">
    <citation type="submission" date="2019-03" db="EMBL/GenBank/DDBJ databases">
        <title>Metabolic reconstructions from genomes of highly enriched 'Candidatus Accumulibacter' and 'Candidatus Competibacter' bioreactor populations.</title>
        <authorList>
            <person name="Annavajhala M.K."/>
            <person name="Welles L."/>
            <person name="Abbas B."/>
            <person name="Sorokin D."/>
            <person name="Park H."/>
            <person name="Van Loosdrecht M."/>
            <person name="Chandran K."/>
        </authorList>
    </citation>
    <scope>NUCLEOTIDE SEQUENCE [LARGE SCALE GENOMIC DNA]</scope>
    <source>
        <strain evidence="6 7">SBR_G</strain>
    </source>
</reference>
<comment type="caution">
    <text evidence="6">The sequence shown here is derived from an EMBL/GenBank/DDBJ whole genome shotgun (WGS) entry which is preliminary data.</text>
</comment>
<proteinExistence type="inferred from homology"/>
<dbReference type="Pfam" id="PF04355">
    <property type="entry name" value="BamE"/>
    <property type="match status" value="1"/>
</dbReference>
<dbReference type="EMBL" id="SPMZ01000031">
    <property type="protein sequence ID" value="NMQ19759.1"/>
    <property type="molecule type" value="Genomic_DNA"/>
</dbReference>